<dbReference type="AlphaFoldDB" id="A0A1G6D4B2"/>
<dbReference type="PIRSF" id="PIRSF004793">
    <property type="entry name" value="UCP004793"/>
    <property type="match status" value="1"/>
</dbReference>
<dbReference type="SUPFAM" id="SSF143597">
    <property type="entry name" value="YojJ-like"/>
    <property type="match status" value="1"/>
</dbReference>
<evidence type="ECO:0000256" key="2">
    <source>
        <dbReference type="ARBA" id="ARBA00022475"/>
    </source>
</evidence>
<keyword evidence="9 10" id="KW-0472">Membrane</keyword>
<evidence type="ECO:0000313" key="13">
    <source>
        <dbReference type="Proteomes" id="UP000198771"/>
    </source>
</evidence>
<keyword evidence="8 10" id="KW-1133">Transmembrane helix</keyword>
<organism evidence="12 13">
    <name type="scientific">Desulfonatronum thiosulfatophilum</name>
    <dbReference type="NCBI Taxonomy" id="617002"/>
    <lineage>
        <taxon>Bacteria</taxon>
        <taxon>Pseudomonadati</taxon>
        <taxon>Thermodesulfobacteriota</taxon>
        <taxon>Desulfovibrionia</taxon>
        <taxon>Desulfovibrionales</taxon>
        <taxon>Desulfonatronaceae</taxon>
        <taxon>Desulfonatronum</taxon>
    </lineage>
</organism>
<proteinExistence type="inferred from homology"/>
<keyword evidence="7 10" id="KW-0067">ATP-binding</keyword>
<comment type="catalytic activity">
    <reaction evidence="1 10">
        <text>2 ATP = 3',3'-c-di-AMP + 2 diphosphate</text>
        <dbReference type="Rhea" id="RHEA:35655"/>
        <dbReference type="ChEBI" id="CHEBI:30616"/>
        <dbReference type="ChEBI" id="CHEBI:33019"/>
        <dbReference type="ChEBI" id="CHEBI:71500"/>
        <dbReference type="EC" id="2.7.7.85"/>
    </reaction>
</comment>
<dbReference type="InterPro" id="IPR036888">
    <property type="entry name" value="DNA_integrity_DisA_N_sf"/>
</dbReference>
<dbReference type="InterPro" id="IPR034701">
    <property type="entry name" value="CdaA"/>
</dbReference>
<evidence type="ECO:0000256" key="3">
    <source>
        <dbReference type="ARBA" id="ARBA00022679"/>
    </source>
</evidence>
<keyword evidence="3 10" id="KW-0808">Transferase</keyword>
<evidence type="ECO:0000256" key="8">
    <source>
        <dbReference type="ARBA" id="ARBA00022989"/>
    </source>
</evidence>
<comment type="subunit">
    <text evidence="10">Probably a homodimer.</text>
</comment>
<accession>A0A1G6D4B2</accession>
<dbReference type="GO" id="GO:0005524">
    <property type="term" value="F:ATP binding"/>
    <property type="evidence" value="ECO:0007669"/>
    <property type="project" value="UniProtKB-UniRule"/>
</dbReference>
<evidence type="ECO:0000256" key="4">
    <source>
        <dbReference type="ARBA" id="ARBA00022692"/>
    </source>
</evidence>
<evidence type="ECO:0000256" key="9">
    <source>
        <dbReference type="ARBA" id="ARBA00023136"/>
    </source>
</evidence>
<dbReference type="Pfam" id="PF19293">
    <property type="entry name" value="CdaA_N"/>
    <property type="match status" value="1"/>
</dbReference>
<evidence type="ECO:0000256" key="5">
    <source>
        <dbReference type="ARBA" id="ARBA00022695"/>
    </source>
</evidence>
<dbReference type="FunFam" id="3.40.1700.10:FF:000002">
    <property type="entry name" value="Diadenylate cyclase"/>
    <property type="match status" value="1"/>
</dbReference>
<dbReference type="PANTHER" id="PTHR34185:SF1">
    <property type="entry name" value="DIADENYLATE CYCLASE"/>
    <property type="match status" value="1"/>
</dbReference>
<dbReference type="InterPro" id="IPR045585">
    <property type="entry name" value="CdaA_N"/>
</dbReference>
<evidence type="ECO:0000313" key="12">
    <source>
        <dbReference type="EMBL" id="SDB40003.1"/>
    </source>
</evidence>
<feature type="transmembrane region" description="Helical" evidence="10">
    <location>
        <begin position="33"/>
        <end position="50"/>
    </location>
</feature>
<name>A0A1G6D4B2_9BACT</name>
<dbReference type="InterPro" id="IPR050338">
    <property type="entry name" value="DisA"/>
</dbReference>
<evidence type="ECO:0000256" key="1">
    <source>
        <dbReference type="ARBA" id="ARBA00000877"/>
    </source>
</evidence>
<feature type="domain" description="DAC" evidence="11">
    <location>
        <begin position="78"/>
        <end position="233"/>
    </location>
</feature>
<evidence type="ECO:0000256" key="6">
    <source>
        <dbReference type="ARBA" id="ARBA00022741"/>
    </source>
</evidence>
<dbReference type="PROSITE" id="PS51794">
    <property type="entry name" value="DAC"/>
    <property type="match status" value="1"/>
</dbReference>
<comment type="similarity">
    <text evidence="10">Belongs to the adenylate cyclase family. DacA/CdaA subfamily.</text>
</comment>
<dbReference type="Gene3D" id="3.40.1700.10">
    <property type="entry name" value="DNA integrity scanning protein, DisA, N-terminal domain"/>
    <property type="match status" value="1"/>
</dbReference>
<dbReference type="InterPro" id="IPR003390">
    <property type="entry name" value="DNA_integrity_scan_DisA_N"/>
</dbReference>
<dbReference type="EMBL" id="FMXO01000010">
    <property type="protein sequence ID" value="SDB40003.1"/>
    <property type="molecule type" value="Genomic_DNA"/>
</dbReference>
<reference evidence="12 13" key="1">
    <citation type="submission" date="2016-10" db="EMBL/GenBank/DDBJ databases">
        <authorList>
            <person name="de Groot N.N."/>
        </authorList>
    </citation>
    <scope>NUCLEOTIDE SEQUENCE [LARGE SCALE GENOMIC DNA]</scope>
    <source>
        <strain evidence="12 13">ASO4-2</strain>
    </source>
</reference>
<evidence type="ECO:0000256" key="7">
    <source>
        <dbReference type="ARBA" id="ARBA00022840"/>
    </source>
</evidence>
<keyword evidence="6 10" id="KW-0547">Nucleotide-binding</keyword>
<evidence type="ECO:0000259" key="11">
    <source>
        <dbReference type="PROSITE" id="PS51794"/>
    </source>
</evidence>
<dbReference type="GO" id="GO:0004016">
    <property type="term" value="F:adenylate cyclase activity"/>
    <property type="evidence" value="ECO:0007669"/>
    <property type="project" value="UniProtKB-UniRule"/>
</dbReference>
<comment type="function">
    <text evidence="10">Catalyzes the condensation of 2 ATP molecules into cyclic di-AMP (c-di-AMP), a second messenger used to regulate differing processes in different bacteria.</text>
</comment>
<dbReference type="GO" id="GO:0106408">
    <property type="term" value="F:diadenylate cyclase activity"/>
    <property type="evidence" value="ECO:0007669"/>
    <property type="project" value="UniProtKB-EC"/>
</dbReference>
<keyword evidence="5 10" id="KW-0548">Nucleotidyltransferase</keyword>
<dbReference type="GO" id="GO:0006171">
    <property type="term" value="P:cAMP biosynthetic process"/>
    <property type="evidence" value="ECO:0007669"/>
    <property type="project" value="InterPro"/>
</dbReference>
<dbReference type="InterPro" id="IPR014046">
    <property type="entry name" value="C-di-AMP_synthase"/>
</dbReference>
<keyword evidence="2 10" id="KW-1003">Cell membrane</keyword>
<dbReference type="Proteomes" id="UP000198771">
    <property type="component" value="Unassembled WGS sequence"/>
</dbReference>
<dbReference type="Pfam" id="PF02457">
    <property type="entry name" value="DAC"/>
    <property type="match status" value="1"/>
</dbReference>
<comment type="caution">
    <text evidence="10">Lacks conserved residue(s) required for the propagation of feature annotation.</text>
</comment>
<feature type="transmembrane region" description="Helical" evidence="10">
    <location>
        <begin position="56"/>
        <end position="77"/>
    </location>
</feature>
<dbReference type="EC" id="2.7.7.85" evidence="10"/>
<dbReference type="NCBIfam" id="TIGR00159">
    <property type="entry name" value="diadenylate cyclase CdaA"/>
    <property type="match status" value="1"/>
</dbReference>
<keyword evidence="13" id="KW-1185">Reference proteome</keyword>
<protein>
    <recommendedName>
        <fullName evidence="10">Diadenylate cyclase</fullName>
        <shortName evidence="10">DAC</shortName>
        <ecNumber evidence="10">2.7.7.85</ecNumber>
    </recommendedName>
    <alternativeName>
        <fullName evidence="10">Cyclic-di-AMP synthase</fullName>
        <shortName evidence="10">c-di-AMP synthase</shortName>
    </alternativeName>
</protein>
<evidence type="ECO:0000256" key="10">
    <source>
        <dbReference type="HAMAP-Rule" id="MF_01499"/>
    </source>
</evidence>
<dbReference type="HAMAP" id="MF_01499">
    <property type="entry name" value="DacA"/>
    <property type="match status" value="1"/>
</dbReference>
<gene>
    <name evidence="10" type="primary">dacA</name>
    <name evidence="12" type="ORF">SAMN05660653_01907</name>
</gene>
<dbReference type="PANTHER" id="PTHR34185">
    <property type="entry name" value="DIADENYLATE CYCLASE"/>
    <property type="match status" value="1"/>
</dbReference>
<sequence>MLEMQFGLRELVDIGLVTFAFYRLILLVKGTRAVSIIYGLILILVIYYLSEEFGLLTLNWLLANFLGSMFLVIIIFFQQDIRRALSELGAGSLWRRRNVSDRLVNEVVYAALNMAKSRTGALIVFERAIPLGDIIARGVEIKAGMSRELLVTIFTPGTPLHDGAVVIRDGQVEAAGCILPLSSGVEHSTKLGTRHRAAIGASEESDAVALVVSEERGVISLAQGGVLSENLNEAQLKDALRNALEK</sequence>
<feature type="transmembrane region" description="Helical" evidence="10">
    <location>
        <begin position="6"/>
        <end position="26"/>
    </location>
</feature>
<dbReference type="STRING" id="617002.SAMN05660653_01907"/>
<keyword evidence="4 10" id="KW-0812">Transmembrane</keyword>